<keyword evidence="1" id="KW-0747">Spliceosome</keyword>
<comment type="catalytic activity">
    <reaction evidence="1">
        <text>S-ubiquitinyl-[E2 ubiquitin-conjugating enzyme]-L-cysteine + [acceptor protein]-L-lysine = [E2 ubiquitin-conjugating enzyme]-L-cysteine + N(6)-ubiquitinyl-[acceptor protein]-L-lysine.</text>
        <dbReference type="EC" id="2.3.2.27"/>
    </reaction>
</comment>
<dbReference type="EMBL" id="CM007647">
    <property type="protein sequence ID" value="ONM06006.1"/>
    <property type="molecule type" value="Genomic_DNA"/>
</dbReference>
<gene>
    <name evidence="2" type="ORF">ZEAMMB73_Zm00001d032763</name>
</gene>
<dbReference type="EMBL" id="CM007647">
    <property type="protein sequence ID" value="ONM06010.1"/>
    <property type="molecule type" value="Genomic_DNA"/>
</dbReference>
<dbReference type="GO" id="GO:0000974">
    <property type="term" value="C:Prp19 complex"/>
    <property type="evidence" value="ECO:0007669"/>
    <property type="project" value="UniProtKB-UniRule"/>
</dbReference>
<accession>A0A1D6KTU8</accession>
<comment type="subcellular location">
    <subcellularLocation>
        <location evidence="1">Nucleus</location>
    </subcellularLocation>
</comment>
<comment type="subunit">
    <text evidence="1">Homotetramer.</text>
</comment>
<proteinExistence type="inferred from homology"/>
<dbReference type="GO" id="GO:0061630">
    <property type="term" value="F:ubiquitin protein ligase activity"/>
    <property type="evidence" value="ECO:0007669"/>
    <property type="project" value="UniProtKB-UniRule"/>
</dbReference>
<dbReference type="GO" id="GO:0070534">
    <property type="term" value="P:protein K63-linked ubiquitination"/>
    <property type="evidence" value="ECO:0007669"/>
    <property type="project" value="UniProtKB-UniRule"/>
</dbReference>
<keyword evidence="1" id="KW-0227">DNA damage</keyword>
<comment type="similarity">
    <text evidence="1">Belongs to the WD repeat PRP19 family.</text>
</comment>
<sequence>MQYRRLITLCCKAERLMTVSRVYQVANVKAEWNLIKTLPDLSGTGKVTSVKFGADAKYIAVGSMDRNLRIFGLPGDDQMEESTTAAE</sequence>
<dbReference type="EC" id="2.3.2.27" evidence="1"/>
<dbReference type="AlphaFoldDB" id="A0A1D6KTU8"/>
<dbReference type="PANTHER" id="PTHR43995:SF1">
    <property type="entry name" value="PRE-MRNA-PROCESSING FACTOR 19"/>
    <property type="match status" value="1"/>
</dbReference>
<keyword evidence="1" id="KW-0508">mRNA splicing</keyword>
<dbReference type="GO" id="GO:0000398">
    <property type="term" value="P:mRNA splicing, via spliceosome"/>
    <property type="evidence" value="ECO:0007669"/>
    <property type="project" value="InterPro"/>
</dbReference>
<reference evidence="2" key="1">
    <citation type="submission" date="2015-12" db="EMBL/GenBank/DDBJ databases">
        <title>Update maize B73 reference genome by single molecule sequencing technologies.</title>
        <authorList>
            <consortium name="Maize Genome Sequencing Project"/>
            <person name="Ware D."/>
        </authorList>
    </citation>
    <scope>NUCLEOTIDE SEQUENCE [LARGE SCALE GENOMIC DNA]</scope>
    <source>
        <tissue evidence="2">Seedling</tissue>
    </source>
</reference>
<protein>
    <recommendedName>
        <fullName evidence="1">Pre-mRNA-processing factor 19</fullName>
        <ecNumber evidence="1">2.3.2.27</ecNumber>
    </recommendedName>
</protein>
<evidence type="ECO:0000256" key="1">
    <source>
        <dbReference type="RuleBase" id="RU367101"/>
    </source>
</evidence>
<dbReference type="GO" id="GO:0005681">
    <property type="term" value="C:spliceosomal complex"/>
    <property type="evidence" value="ECO:0007669"/>
    <property type="project" value="UniProtKB-KW"/>
</dbReference>
<evidence type="ECO:0000313" key="2">
    <source>
        <dbReference type="EMBL" id="ONM06010.1"/>
    </source>
</evidence>
<name>A0A1D6KTU8_MAIZE</name>
<keyword evidence="1" id="KW-0507">mRNA processing</keyword>
<dbReference type="InterPro" id="IPR015943">
    <property type="entry name" value="WD40/YVTN_repeat-like_dom_sf"/>
</dbReference>
<dbReference type="GO" id="GO:0006281">
    <property type="term" value="P:DNA repair"/>
    <property type="evidence" value="ECO:0007669"/>
    <property type="project" value="UniProtKB-KW"/>
</dbReference>
<dbReference type="InterPro" id="IPR038959">
    <property type="entry name" value="Prp19"/>
</dbReference>
<dbReference type="SUPFAM" id="SSF50978">
    <property type="entry name" value="WD40 repeat-like"/>
    <property type="match status" value="1"/>
</dbReference>
<keyword evidence="1" id="KW-0808">Transferase</keyword>
<keyword evidence="1" id="KW-0234">DNA repair</keyword>
<comment type="function">
    <text evidence="1">Ubiquitin-protein ligase which is mainly involved pre-mRNA splicing and DNA repair. Required for pre-mRNA splicing as component of the spliceosome.</text>
</comment>
<organism evidence="2">
    <name type="scientific">Zea mays</name>
    <name type="common">Maize</name>
    <dbReference type="NCBI Taxonomy" id="4577"/>
    <lineage>
        <taxon>Eukaryota</taxon>
        <taxon>Viridiplantae</taxon>
        <taxon>Streptophyta</taxon>
        <taxon>Embryophyta</taxon>
        <taxon>Tracheophyta</taxon>
        <taxon>Spermatophyta</taxon>
        <taxon>Magnoliopsida</taxon>
        <taxon>Liliopsida</taxon>
        <taxon>Poales</taxon>
        <taxon>Poaceae</taxon>
        <taxon>PACMAD clade</taxon>
        <taxon>Panicoideae</taxon>
        <taxon>Andropogonodae</taxon>
        <taxon>Andropogoneae</taxon>
        <taxon>Tripsacinae</taxon>
        <taxon>Zea</taxon>
    </lineage>
</organism>
<keyword evidence="1" id="KW-0833">Ubl conjugation pathway</keyword>
<dbReference type="UniPathway" id="UPA00143"/>
<keyword evidence="1" id="KW-0539">Nucleus</keyword>
<dbReference type="PANTHER" id="PTHR43995">
    <property type="entry name" value="PRE-MRNA-PROCESSING FACTOR 19"/>
    <property type="match status" value="1"/>
</dbReference>
<comment type="pathway">
    <text evidence="1">Protein modification; protein ubiquitination.</text>
</comment>
<dbReference type="Gene3D" id="2.130.10.10">
    <property type="entry name" value="YVTN repeat-like/Quinoprotein amine dehydrogenase"/>
    <property type="match status" value="1"/>
</dbReference>
<dbReference type="InterPro" id="IPR036322">
    <property type="entry name" value="WD40_repeat_dom_sf"/>
</dbReference>